<evidence type="ECO:0000256" key="3">
    <source>
        <dbReference type="ARBA" id="ARBA00022692"/>
    </source>
</evidence>
<dbReference type="AlphaFoldDB" id="A0A942E206"/>
<evidence type="ECO:0000256" key="4">
    <source>
        <dbReference type="ARBA" id="ARBA00022989"/>
    </source>
</evidence>
<feature type="transmembrane region" description="Helical" evidence="6">
    <location>
        <begin position="336"/>
        <end position="354"/>
    </location>
</feature>
<dbReference type="EMBL" id="JAGWCR010000015">
    <property type="protein sequence ID" value="MBS3651658.1"/>
    <property type="molecule type" value="Genomic_DNA"/>
</dbReference>
<protein>
    <submittedName>
        <fullName evidence="7">Cytosine permease</fullName>
    </submittedName>
</protein>
<dbReference type="Proteomes" id="UP000680348">
    <property type="component" value="Unassembled WGS sequence"/>
</dbReference>
<keyword evidence="4 6" id="KW-1133">Transmembrane helix</keyword>
<reference evidence="7" key="1">
    <citation type="submission" date="2021-04" db="EMBL/GenBank/DDBJ databases">
        <title>Pseudaminobacter soli sp. nov., isolated from paddy soil contaminated by heavy metals.</title>
        <authorList>
            <person name="Zhang K."/>
        </authorList>
    </citation>
    <scope>NUCLEOTIDE SEQUENCE</scope>
    <source>
        <strain evidence="7">19-2017</strain>
    </source>
</reference>
<keyword evidence="8" id="KW-1185">Reference proteome</keyword>
<organism evidence="7 8">
    <name type="scientific">Pseudaminobacter soli</name>
    <name type="common">ex Zhang et al. 2022</name>
    <dbReference type="NCBI Taxonomy" id="2831468"/>
    <lineage>
        <taxon>Bacteria</taxon>
        <taxon>Pseudomonadati</taxon>
        <taxon>Pseudomonadota</taxon>
        <taxon>Alphaproteobacteria</taxon>
        <taxon>Hyphomicrobiales</taxon>
        <taxon>Phyllobacteriaceae</taxon>
        <taxon>Pseudaminobacter</taxon>
    </lineage>
</organism>
<dbReference type="InterPro" id="IPR030191">
    <property type="entry name" value="CodB"/>
</dbReference>
<evidence type="ECO:0000256" key="5">
    <source>
        <dbReference type="ARBA" id="ARBA00023136"/>
    </source>
</evidence>
<feature type="transmembrane region" description="Helical" evidence="6">
    <location>
        <begin position="147"/>
        <end position="166"/>
    </location>
</feature>
<feature type="transmembrane region" description="Helical" evidence="6">
    <location>
        <begin position="360"/>
        <end position="381"/>
    </location>
</feature>
<evidence type="ECO:0000313" key="7">
    <source>
        <dbReference type="EMBL" id="MBS3651658.1"/>
    </source>
</evidence>
<gene>
    <name evidence="7" type="ORF">KEU06_23860</name>
</gene>
<feature type="transmembrane region" description="Helical" evidence="6">
    <location>
        <begin position="62"/>
        <end position="84"/>
    </location>
</feature>
<accession>A0A942E206</accession>
<feature type="transmembrane region" description="Helical" evidence="6">
    <location>
        <begin position="29"/>
        <end position="55"/>
    </location>
</feature>
<comment type="caution">
    <text evidence="7">The sequence shown here is derived from an EMBL/GenBank/DDBJ whole genome shotgun (WGS) entry which is preliminary data.</text>
</comment>
<dbReference type="GO" id="GO:0005886">
    <property type="term" value="C:plasma membrane"/>
    <property type="evidence" value="ECO:0007669"/>
    <property type="project" value="TreeGrafter"/>
</dbReference>
<dbReference type="Pfam" id="PF02133">
    <property type="entry name" value="Transp_cyt_pur"/>
    <property type="match status" value="1"/>
</dbReference>
<dbReference type="RefSeq" id="WP_188257220.1">
    <property type="nucleotide sequence ID" value="NZ_JABVCF010000015.1"/>
</dbReference>
<feature type="transmembrane region" description="Helical" evidence="6">
    <location>
        <begin position="402"/>
        <end position="426"/>
    </location>
</feature>
<dbReference type="InterPro" id="IPR001248">
    <property type="entry name" value="Pur-cyt_permease"/>
</dbReference>
<feature type="transmembrane region" description="Helical" evidence="6">
    <location>
        <begin position="438"/>
        <end position="458"/>
    </location>
</feature>
<dbReference type="GO" id="GO:0015209">
    <property type="term" value="F:cytosine transmembrane transporter activity"/>
    <property type="evidence" value="ECO:0007669"/>
    <property type="project" value="InterPro"/>
</dbReference>
<keyword evidence="3 6" id="KW-0812">Transmembrane</keyword>
<evidence type="ECO:0000256" key="2">
    <source>
        <dbReference type="ARBA" id="ARBA00008974"/>
    </source>
</evidence>
<comment type="subcellular location">
    <subcellularLocation>
        <location evidence="1">Membrane</location>
        <topology evidence="1">Multi-pass membrane protein</topology>
    </subcellularLocation>
</comment>
<dbReference type="Gene3D" id="1.10.4160.10">
    <property type="entry name" value="Hydantoin permease"/>
    <property type="match status" value="1"/>
</dbReference>
<dbReference type="PANTHER" id="PTHR30569">
    <property type="entry name" value="CYTOSINE TRANSPORTER CODB"/>
    <property type="match status" value="1"/>
</dbReference>
<comment type="similarity">
    <text evidence="2">Belongs to the purine-cytosine permease (2.A.39) family.</text>
</comment>
<name>A0A942E206_9HYPH</name>
<keyword evidence="5 6" id="KW-0472">Membrane</keyword>
<evidence type="ECO:0000313" key="8">
    <source>
        <dbReference type="Proteomes" id="UP000680348"/>
    </source>
</evidence>
<sequence length="474" mass="50518">MKGGISGDVIDQSVESWPVPLAQRTWGGWHAGAVSLTAGVATWSFVVGGFAANYVDARAGTAAMLAGGLISQFLVSLAQIPAVTKYGLETVSTTKPQLGTRGSAFALFIQYLTLIGWNCVLIIFLGRAVSSTLLQLGLITGDMHGSVAIVASVLATFSIWVLLLLGAEGLKYTGVIVAAGIFIIGTWMYVLLFQTYGLAAIVEAKPLAPLPQGRLMNYTIAMEVLLVSSIGWWAYMGSMFRLVNKAGRAVYPSMGSLGFGWAAIGLIGLYSGLIVGQPDPAIWIVEVAGPVAGVGVLLFVIMANLGSAVVASHAAALGVGQVPILNKLLSWPLKTFLVLLPMFIVDIFFPSAFYDNIGTFMAFIGIFIAPLVGVQIVDWFAFRRIDTLHVPSLFRHDQRSCYWYKGGINPPGIVALVLGALTYIALLDPVSFVPNLEMVQYTTATLPSALVGAVVYYLGMRLFGDINPEAKRAR</sequence>
<feature type="transmembrane region" description="Helical" evidence="6">
    <location>
        <begin position="172"/>
        <end position="194"/>
    </location>
</feature>
<dbReference type="PANTHER" id="PTHR30569:SF0">
    <property type="entry name" value="CYTOSINE PERMEASE"/>
    <property type="match status" value="1"/>
</dbReference>
<feature type="transmembrane region" description="Helical" evidence="6">
    <location>
        <begin position="104"/>
        <end position="126"/>
    </location>
</feature>
<feature type="transmembrane region" description="Helical" evidence="6">
    <location>
        <begin position="215"/>
        <end position="235"/>
    </location>
</feature>
<evidence type="ECO:0000256" key="1">
    <source>
        <dbReference type="ARBA" id="ARBA00004141"/>
    </source>
</evidence>
<evidence type="ECO:0000256" key="6">
    <source>
        <dbReference type="SAM" id="Phobius"/>
    </source>
</evidence>
<feature type="transmembrane region" description="Helical" evidence="6">
    <location>
        <begin position="255"/>
        <end position="275"/>
    </location>
</feature>
<proteinExistence type="inferred from homology"/>